<sequence length="66" mass="6964">MQVNEGTIDRILRVAAGVGLMVFGYWTGGGFGTGMMIFGLIPLATGLLGWCPLYTVLGISTCPIKK</sequence>
<evidence type="ECO:0000259" key="2">
    <source>
        <dbReference type="Pfam" id="PF11127"/>
    </source>
</evidence>
<evidence type="ECO:0000256" key="1">
    <source>
        <dbReference type="SAM" id="Phobius"/>
    </source>
</evidence>
<protein>
    <submittedName>
        <fullName evidence="3">DUF2892 domain-containing protein</fullName>
    </submittedName>
</protein>
<dbReference type="EMBL" id="RQFA01000010">
    <property type="protein sequence ID" value="TGK38337.1"/>
    <property type="molecule type" value="Genomic_DNA"/>
</dbReference>
<keyword evidence="1" id="KW-0812">Transmembrane</keyword>
<dbReference type="AlphaFoldDB" id="A0A5F1YX36"/>
<evidence type="ECO:0000313" key="3">
    <source>
        <dbReference type="EMBL" id="TGK38337.1"/>
    </source>
</evidence>
<keyword evidence="1" id="KW-0472">Membrane</keyword>
<comment type="caution">
    <text evidence="3">The sequence shown here is derived from an EMBL/GenBank/DDBJ whole genome shotgun (WGS) entry which is preliminary data.</text>
</comment>
<accession>A0A5F1YX36</accession>
<feature type="transmembrane region" description="Helical" evidence="1">
    <location>
        <begin position="34"/>
        <end position="57"/>
    </location>
</feature>
<evidence type="ECO:0000313" key="4">
    <source>
        <dbReference type="Proteomes" id="UP000298277"/>
    </source>
</evidence>
<proteinExistence type="predicted"/>
<dbReference type="Proteomes" id="UP000298277">
    <property type="component" value="Unassembled WGS sequence"/>
</dbReference>
<name>A0A5F1YX36_9LEPT</name>
<reference evidence="3" key="1">
    <citation type="journal article" date="2019" name="PLoS Negl. Trop. Dis.">
        <title>Revisiting the worldwide diversity of Leptospira species in the environment.</title>
        <authorList>
            <person name="Vincent A.T."/>
            <person name="Schiettekatte O."/>
            <person name="Bourhy P."/>
            <person name="Veyrier F.J."/>
            <person name="Picardeau M."/>
        </authorList>
    </citation>
    <scope>NUCLEOTIDE SEQUENCE [LARGE SCALE GENOMIC DNA]</scope>
    <source>
        <strain evidence="3">201800299</strain>
    </source>
</reference>
<dbReference type="Pfam" id="PF11127">
    <property type="entry name" value="YgaP-like_TM"/>
    <property type="match status" value="1"/>
</dbReference>
<dbReference type="InterPro" id="IPR021309">
    <property type="entry name" value="YgaP-like_TM"/>
</dbReference>
<gene>
    <name evidence="3" type="ORF">EHQ17_01430</name>
</gene>
<keyword evidence="4" id="KW-1185">Reference proteome</keyword>
<dbReference type="RefSeq" id="WP_135591915.1">
    <property type="nucleotide sequence ID" value="NZ_RQEZ01000003.1"/>
</dbReference>
<feature type="transmembrane region" description="Helical" evidence="1">
    <location>
        <begin position="12"/>
        <end position="28"/>
    </location>
</feature>
<organism evidence="3 4">
    <name type="scientific">Leptospira gomenensis</name>
    <dbReference type="NCBI Taxonomy" id="2484974"/>
    <lineage>
        <taxon>Bacteria</taxon>
        <taxon>Pseudomonadati</taxon>
        <taxon>Spirochaetota</taxon>
        <taxon>Spirochaetia</taxon>
        <taxon>Leptospirales</taxon>
        <taxon>Leptospiraceae</taxon>
        <taxon>Leptospira</taxon>
    </lineage>
</organism>
<keyword evidence="1" id="KW-1133">Transmembrane helix</keyword>
<feature type="domain" description="Inner membrane protein YgaP-like transmembrane" evidence="2">
    <location>
        <begin position="1"/>
        <end position="64"/>
    </location>
</feature>